<dbReference type="PROSITE" id="PS51257">
    <property type="entry name" value="PROKAR_LIPOPROTEIN"/>
    <property type="match status" value="1"/>
</dbReference>
<sequence>MKILLAPVFVAVILGCNSRPKEPQTLTTDSLSATVSTQASDTAAIIQHIKEVYTNINKEQLTQKSFEWEADTTCEAPPMGGTLTYFYRGNELVKMWNAGGEDHGSWKEEYYFDEDQLVFIYQNNTYGGAANPDEVSYQNRYYFYNNQLIKKIEGESGAQLSTSSVHDLSKTIYRLKQAGNSAAISRILSCNTEE</sequence>
<dbReference type="EMBL" id="CP139960">
    <property type="protein sequence ID" value="WQD36353.1"/>
    <property type="molecule type" value="Genomic_DNA"/>
</dbReference>
<dbReference type="RefSeq" id="WP_114790001.1">
    <property type="nucleotide sequence ID" value="NZ_CP139960.1"/>
</dbReference>
<organism evidence="1 2">
    <name type="scientific">Niabella yanshanensis</name>
    <dbReference type="NCBI Taxonomy" id="577386"/>
    <lineage>
        <taxon>Bacteria</taxon>
        <taxon>Pseudomonadati</taxon>
        <taxon>Bacteroidota</taxon>
        <taxon>Chitinophagia</taxon>
        <taxon>Chitinophagales</taxon>
        <taxon>Chitinophagaceae</taxon>
        <taxon>Niabella</taxon>
    </lineage>
</organism>
<name>A0ABZ0VZ94_9BACT</name>
<evidence type="ECO:0000313" key="2">
    <source>
        <dbReference type="Proteomes" id="UP001325680"/>
    </source>
</evidence>
<accession>A0ABZ0VZ94</accession>
<dbReference type="Proteomes" id="UP001325680">
    <property type="component" value="Chromosome"/>
</dbReference>
<evidence type="ECO:0000313" key="1">
    <source>
        <dbReference type="EMBL" id="WQD36353.1"/>
    </source>
</evidence>
<proteinExistence type="predicted"/>
<keyword evidence="2" id="KW-1185">Reference proteome</keyword>
<evidence type="ECO:0008006" key="3">
    <source>
        <dbReference type="Google" id="ProtNLM"/>
    </source>
</evidence>
<reference evidence="1 2" key="1">
    <citation type="submission" date="2023-12" db="EMBL/GenBank/DDBJ databases">
        <title>Genome sequencing and assembly of bacterial species from a model synthetic community.</title>
        <authorList>
            <person name="Hogle S.L."/>
        </authorList>
    </citation>
    <scope>NUCLEOTIDE SEQUENCE [LARGE SCALE GENOMIC DNA]</scope>
    <source>
        <strain evidence="1 2">HAMBI_3031</strain>
    </source>
</reference>
<gene>
    <name evidence="1" type="ORF">U0035_11825</name>
</gene>
<protein>
    <recommendedName>
        <fullName evidence="3">Lipoprotein</fullName>
    </recommendedName>
</protein>